<accession>A0A3R9YDC7</accession>
<sequence>MRRSFYQYMATLRGPNRQDPLTHLANELDQDLGFPKQSQDYEEISHYLEDNAYYVTNMDLFDQAWELYQEHND</sequence>
<evidence type="ECO:0000313" key="3">
    <source>
        <dbReference type="EMBL" id="RST89750.1"/>
    </source>
</evidence>
<organism evidence="3 4">
    <name type="scientific">Vagococcus humatus</name>
    <dbReference type="NCBI Taxonomy" id="1889241"/>
    <lineage>
        <taxon>Bacteria</taxon>
        <taxon>Bacillati</taxon>
        <taxon>Bacillota</taxon>
        <taxon>Bacilli</taxon>
        <taxon>Lactobacillales</taxon>
        <taxon>Enterococcaceae</taxon>
        <taxon>Vagococcus</taxon>
    </lineage>
</organism>
<dbReference type="EMBL" id="PXZH01000001">
    <property type="protein sequence ID" value="RST89750.1"/>
    <property type="molecule type" value="Genomic_DNA"/>
</dbReference>
<dbReference type="SUPFAM" id="SSF140652">
    <property type="entry name" value="YozE-like"/>
    <property type="match status" value="1"/>
</dbReference>
<dbReference type="Pfam" id="PF06855">
    <property type="entry name" value="YozE_SAM_like"/>
    <property type="match status" value="1"/>
</dbReference>
<comment type="similarity">
    <text evidence="1">Belongs to the UPF0346 family.</text>
</comment>
<gene>
    <name evidence="3" type="ORF">C7P63_01340</name>
</gene>
<protein>
    <recommendedName>
        <fullName evidence="1">UPF0346 protein C7P63_01340</fullName>
    </recommendedName>
</protein>
<evidence type="ECO:0000256" key="1">
    <source>
        <dbReference type="HAMAP-Rule" id="MF_01538"/>
    </source>
</evidence>
<dbReference type="InterPro" id="IPR036806">
    <property type="entry name" value="YozE_SAM-like_sf"/>
</dbReference>
<proteinExistence type="inferred from homology"/>
<dbReference type="Proteomes" id="UP000277864">
    <property type="component" value="Unassembled WGS sequence"/>
</dbReference>
<dbReference type="InterPro" id="IPR023089">
    <property type="entry name" value="YozE_SAM-like"/>
</dbReference>
<dbReference type="AlphaFoldDB" id="A0A3R9YDC7"/>
<feature type="domain" description="YozE SAM-like" evidence="2">
    <location>
        <begin position="4"/>
        <end position="70"/>
    </location>
</feature>
<dbReference type="RefSeq" id="WP_125942360.1">
    <property type="nucleotide sequence ID" value="NZ_PXZH01000001.1"/>
</dbReference>
<dbReference type="InterPro" id="IPR010673">
    <property type="entry name" value="UPF0346"/>
</dbReference>
<dbReference type="Gene3D" id="1.10.150.260">
    <property type="entry name" value="YozE SAM-like"/>
    <property type="match status" value="1"/>
</dbReference>
<reference evidence="3 4" key="1">
    <citation type="submission" date="2018-03" db="EMBL/GenBank/DDBJ databases">
        <authorList>
            <person name="Gulvik C.A."/>
        </authorList>
    </citation>
    <scope>NUCLEOTIDE SEQUENCE [LARGE SCALE GENOMIC DNA]</scope>
    <source>
        <strain evidence="3 4">JCM 31581</strain>
    </source>
</reference>
<keyword evidence="4" id="KW-1185">Reference proteome</keyword>
<name>A0A3R9YDC7_9ENTE</name>
<dbReference type="HAMAP" id="MF_01538">
    <property type="entry name" value="UPF0346"/>
    <property type="match status" value="1"/>
</dbReference>
<evidence type="ECO:0000313" key="4">
    <source>
        <dbReference type="Proteomes" id="UP000277864"/>
    </source>
</evidence>
<dbReference type="OrthoDB" id="2242851at2"/>
<comment type="caution">
    <text evidence="3">The sequence shown here is derived from an EMBL/GenBank/DDBJ whole genome shotgun (WGS) entry which is preliminary data.</text>
</comment>
<evidence type="ECO:0000259" key="2">
    <source>
        <dbReference type="Pfam" id="PF06855"/>
    </source>
</evidence>
<dbReference type="NCBIfam" id="NF010193">
    <property type="entry name" value="PRK13672.1"/>
    <property type="match status" value="1"/>
</dbReference>
<dbReference type="PIRSF" id="PIRSF037262">
    <property type="entry name" value="UCP037262"/>
    <property type="match status" value="1"/>
</dbReference>